<keyword evidence="2 7" id="KW-0808">Transferase</keyword>
<dbReference type="Proteomes" id="UP000622687">
    <property type="component" value="Unassembled WGS sequence"/>
</dbReference>
<accession>A0A934I3R2</accession>
<dbReference type="InterPro" id="IPR036554">
    <property type="entry name" value="GHMP_kinase_C_sf"/>
</dbReference>
<protein>
    <recommendedName>
        <fullName evidence="7 8">Homoserine kinase</fullName>
        <shortName evidence="7">HK</shortName>
        <shortName evidence="7">HSK</shortName>
        <ecNumber evidence="7 8">2.7.1.39</ecNumber>
    </recommendedName>
</protein>
<proteinExistence type="inferred from homology"/>
<evidence type="ECO:0000256" key="6">
    <source>
        <dbReference type="ARBA" id="ARBA00022840"/>
    </source>
</evidence>
<dbReference type="Pfam" id="PF00288">
    <property type="entry name" value="GHMP_kinases_N"/>
    <property type="match status" value="1"/>
</dbReference>
<comment type="subcellular location">
    <subcellularLocation>
        <location evidence="7">Cytoplasm</location>
    </subcellularLocation>
</comment>
<dbReference type="PANTHER" id="PTHR20861:SF1">
    <property type="entry name" value="HOMOSERINE KINASE"/>
    <property type="match status" value="1"/>
</dbReference>
<keyword evidence="12" id="KW-1185">Reference proteome</keyword>
<dbReference type="GO" id="GO:0009088">
    <property type="term" value="P:threonine biosynthetic process"/>
    <property type="evidence" value="ECO:0007669"/>
    <property type="project" value="UniProtKB-UniRule"/>
</dbReference>
<comment type="caution">
    <text evidence="11">The sequence shown here is derived from an EMBL/GenBank/DDBJ whole genome shotgun (WGS) entry which is preliminary data.</text>
</comment>
<feature type="domain" description="GHMP kinase N-terminal" evidence="9">
    <location>
        <begin position="55"/>
        <end position="138"/>
    </location>
</feature>
<dbReference type="InterPro" id="IPR006204">
    <property type="entry name" value="GHMP_kinase_N_dom"/>
</dbReference>
<evidence type="ECO:0000313" key="11">
    <source>
        <dbReference type="EMBL" id="MBI6875537.1"/>
    </source>
</evidence>
<evidence type="ECO:0000256" key="3">
    <source>
        <dbReference type="ARBA" id="ARBA00022697"/>
    </source>
</evidence>
<dbReference type="Gene3D" id="3.30.70.890">
    <property type="entry name" value="GHMP kinase, C-terminal domain"/>
    <property type="match status" value="1"/>
</dbReference>
<keyword evidence="4 7" id="KW-0547">Nucleotide-binding</keyword>
<dbReference type="GO" id="GO:0004413">
    <property type="term" value="F:homoserine kinase activity"/>
    <property type="evidence" value="ECO:0007669"/>
    <property type="project" value="UniProtKB-UniRule"/>
</dbReference>
<dbReference type="SUPFAM" id="SSF55060">
    <property type="entry name" value="GHMP Kinase, C-terminal domain"/>
    <property type="match status" value="1"/>
</dbReference>
<dbReference type="InterPro" id="IPR013750">
    <property type="entry name" value="GHMP_kinase_C_dom"/>
</dbReference>
<keyword evidence="1 7" id="KW-0028">Amino-acid biosynthesis</keyword>
<comment type="pathway">
    <text evidence="7">Amino-acid biosynthesis; L-threonine biosynthesis; L-threonine from L-aspartate: step 4/5.</text>
</comment>
<evidence type="ECO:0000259" key="9">
    <source>
        <dbReference type="Pfam" id="PF00288"/>
    </source>
</evidence>
<feature type="binding site" evidence="7">
    <location>
        <begin position="85"/>
        <end position="95"/>
    </location>
    <ligand>
        <name>ATP</name>
        <dbReference type="ChEBI" id="CHEBI:30616"/>
    </ligand>
</feature>
<keyword evidence="7" id="KW-0963">Cytoplasm</keyword>
<evidence type="ECO:0000313" key="12">
    <source>
        <dbReference type="Proteomes" id="UP000622687"/>
    </source>
</evidence>
<feature type="domain" description="GHMP kinase C-terminal" evidence="10">
    <location>
        <begin position="200"/>
        <end position="272"/>
    </location>
</feature>
<keyword evidence="3 7" id="KW-0791">Threonine biosynthesis</keyword>
<dbReference type="GO" id="GO:0005524">
    <property type="term" value="F:ATP binding"/>
    <property type="evidence" value="ECO:0007669"/>
    <property type="project" value="UniProtKB-UniRule"/>
</dbReference>
<comment type="catalytic activity">
    <reaction evidence="7">
        <text>L-homoserine + ATP = O-phospho-L-homoserine + ADP + H(+)</text>
        <dbReference type="Rhea" id="RHEA:13985"/>
        <dbReference type="ChEBI" id="CHEBI:15378"/>
        <dbReference type="ChEBI" id="CHEBI:30616"/>
        <dbReference type="ChEBI" id="CHEBI:57476"/>
        <dbReference type="ChEBI" id="CHEBI:57590"/>
        <dbReference type="ChEBI" id="CHEBI:456216"/>
        <dbReference type="EC" id="2.7.1.39"/>
    </reaction>
</comment>
<gene>
    <name evidence="7" type="primary">thrB</name>
    <name evidence="11" type="ORF">I6U51_22965</name>
</gene>
<keyword evidence="5 7" id="KW-0418">Kinase</keyword>
<dbReference type="GO" id="GO:0005737">
    <property type="term" value="C:cytoplasm"/>
    <property type="evidence" value="ECO:0007669"/>
    <property type="project" value="UniProtKB-SubCell"/>
</dbReference>
<dbReference type="InterPro" id="IPR014721">
    <property type="entry name" value="Ribsml_uS5_D2-typ_fold_subgr"/>
</dbReference>
<evidence type="ECO:0000256" key="7">
    <source>
        <dbReference type="HAMAP-Rule" id="MF_00384"/>
    </source>
</evidence>
<dbReference type="AlphaFoldDB" id="A0A934I3R2"/>
<dbReference type="Gene3D" id="3.30.230.10">
    <property type="match status" value="1"/>
</dbReference>
<evidence type="ECO:0000256" key="4">
    <source>
        <dbReference type="ARBA" id="ARBA00022741"/>
    </source>
</evidence>
<dbReference type="Pfam" id="PF08544">
    <property type="entry name" value="GHMP_kinases_C"/>
    <property type="match status" value="1"/>
</dbReference>
<dbReference type="HAMAP" id="MF_00384">
    <property type="entry name" value="Homoser_kinase"/>
    <property type="match status" value="1"/>
</dbReference>
<comment type="function">
    <text evidence="7">Catalyzes the ATP-dependent phosphorylation of L-homoserine to L-homoserine phosphate.</text>
</comment>
<organism evidence="11 12">
    <name type="scientific">Clostridium aciditolerans</name>
    <dbReference type="NCBI Taxonomy" id="339861"/>
    <lineage>
        <taxon>Bacteria</taxon>
        <taxon>Bacillati</taxon>
        <taxon>Bacillota</taxon>
        <taxon>Clostridia</taxon>
        <taxon>Eubacteriales</taxon>
        <taxon>Clostridiaceae</taxon>
        <taxon>Clostridium</taxon>
    </lineage>
</organism>
<dbReference type="EMBL" id="JAEEGB010000045">
    <property type="protein sequence ID" value="MBI6875537.1"/>
    <property type="molecule type" value="Genomic_DNA"/>
</dbReference>
<dbReference type="EC" id="2.7.1.39" evidence="7 8"/>
<evidence type="ECO:0000259" key="10">
    <source>
        <dbReference type="Pfam" id="PF08544"/>
    </source>
</evidence>
<dbReference type="PRINTS" id="PR00958">
    <property type="entry name" value="HOMSERKINASE"/>
</dbReference>
<dbReference type="RefSeq" id="WP_211144876.1">
    <property type="nucleotide sequence ID" value="NZ_JAEEGB010000045.1"/>
</dbReference>
<sequence length="298" mass="32888">MIKVRIPATTANMGPGFDSFGMALKLYNEIEVEEKKGKTIILNNGIKSEDNYKDNLIYNSLINTLDRFNYKYDGFIINVSKCDIPICRGLGSSAACIVGGVAAASSLMGNRLSLDEIIEIATEVEGHPDNVVPAAVGGMVVSIKDGEKVNYSKIRVPNELKFAAMIPDFQVSTALSRQILPQAYVKEDCIFNISRSAMLISALYNGEFDKLRACFNDKIHEPYRKKLIKNAEEILEKARDTGAVGEFVSGSGSTLMAVVDKDIEKFEKEVKDFLGKLEDNWRLILLEPDVEGIRVASC</sequence>
<evidence type="ECO:0000256" key="8">
    <source>
        <dbReference type="NCBIfam" id="TIGR00191"/>
    </source>
</evidence>
<dbReference type="PIRSF" id="PIRSF000676">
    <property type="entry name" value="Homoser_kin"/>
    <property type="match status" value="1"/>
</dbReference>
<dbReference type="InterPro" id="IPR020568">
    <property type="entry name" value="Ribosomal_Su5_D2-typ_SF"/>
</dbReference>
<dbReference type="InterPro" id="IPR000870">
    <property type="entry name" value="Homoserine_kinase"/>
</dbReference>
<dbReference type="PANTHER" id="PTHR20861">
    <property type="entry name" value="HOMOSERINE/4-DIPHOSPHOCYTIDYL-2-C-METHYL-D-ERYTHRITOL KINASE"/>
    <property type="match status" value="1"/>
</dbReference>
<evidence type="ECO:0000256" key="2">
    <source>
        <dbReference type="ARBA" id="ARBA00022679"/>
    </source>
</evidence>
<comment type="similarity">
    <text evidence="7">Belongs to the GHMP kinase family. Homoserine kinase subfamily.</text>
</comment>
<dbReference type="NCBIfam" id="TIGR00191">
    <property type="entry name" value="thrB"/>
    <property type="match status" value="1"/>
</dbReference>
<keyword evidence="6 7" id="KW-0067">ATP-binding</keyword>
<evidence type="ECO:0000256" key="5">
    <source>
        <dbReference type="ARBA" id="ARBA00022777"/>
    </source>
</evidence>
<evidence type="ECO:0000256" key="1">
    <source>
        <dbReference type="ARBA" id="ARBA00022605"/>
    </source>
</evidence>
<reference evidence="11" key="1">
    <citation type="submission" date="2020-12" db="EMBL/GenBank/DDBJ databases">
        <title>Clostridium thailandense sp. nov., a novel acetogenic bacterium isolated from peat land soil in Thailand.</title>
        <authorList>
            <person name="Chaikitkaew S."/>
            <person name="Birkeland N.K."/>
        </authorList>
    </citation>
    <scope>NUCLEOTIDE SEQUENCE</scope>
    <source>
        <strain evidence="11">DSM 17425</strain>
    </source>
</reference>
<dbReference type="SUPFAM" id="SSF54211">
    <property type="entry name" value="Ribosomal protein S5 domain 2-like"/>
    <property type="match status" value="1"/>
</dbReference>
<name>A0A934I3R2_9CLOT</name>